<organism evidence="1 2">
    <name type="scientific">Eumeta variegata</name>
    <name type="common">Bagworm moth</name>
    <name type="synonym">Eumeta japonica</name>
    <dbReference type="NCBI Taxonomy" id="151549"/>
    <lineage>
        <taxon>Eukaryota</taxon>
        <taxon>Metazoa</taxon>
        <taxon>Ecdysozoa</taxon>
        <taxon>Arthropoda</taxon>
        <taxon>Hexapoda</taxon>
        <taxon>Insecta</taxon>
        <taxon>Pterygota</taxon>
        <taxon>Neoptera</taxon>
        <taxon>Endopterygota</taxon>
        <taxon>Lepidoptera</taxon>
        <taxon>Glossata</taxon>
        <taxon>Ditrysia</taxon>
        <taxon>Tineoidea</taxon>
        <taxon>Psychidae</taxon>
        <taxon>Oiketicinae</taxon>
        <taxon>Eumeta</taxon>
    </lineage>
</organism>
<evidence type="ECO:0000313" key="1">
    <source>
        <dbReference type="EMBL" id="GBP43925.1"/>
    </source>
</evidence>
<dbReference type="AlphaFoldDB" id="A0A4C1W1I8"/>
<keyword evidence="2" id="KW-1185">Reference proteome</keyword>
<gene>
    <name evidence="1" type="ORF">EVAR_41782_1</name>
</gene>
<comment type="caution">
    <text evidence="1">The sequence shown here is derived from an EMBL/GenBank/DDBJ whole genome shotgun (WGS) entry which is preliminary data.</text>
</comment>
<proteinExistence type="predicted"/>
<evidence type="ECO:0000313" key="2">
    <source>
        <dbReference type="Proteomes" id="UP000299102"/>
    </source>
</evidence>
<protein>
    <submittedName>
        <fullName evidence="1">Uncharacterized protein</fullName>
    </submittedName>
</protein>
<name>A0A4C1W1I8_EUMVA</name>
<accession>A0A4C1W1I8</accession>
<dbReference type="EMBL" id="BGZK01000444">
    <property type="protein sequence ID" value="GBP43925.1"/>
    <property type="molecule type" value="Genomic_DNA"/>
</dbReference>
<dbReference type="Proteomes" id="UP000299102">
    <property type="component" value="Unassembled WGS sequence"/>
</dbReference>
<reference evidence="1 2" key="1">
    <citation type="journal article" date="2019" name="Commun. Biol.">
        <title>The bagworm genome reveals a unique fibroin gene that provides high tensile strength.</title>
        <authorList>
            <person name="Kono N."/>
            <person name="Nakamura H."/>
            <person name="Ohtoshi R."/>
            <person name="Tomita M."/>
            <person name="Numata K."/>
            <person name="Arakawa K."/>
        </authorList>
    </citation>
    <scope>NUCLEOTIDE SEQUENCE [LARGE SCALE GENOMIC DNA]</scope>
</reference>
<sequence>MYLDSNSHHTVQATYTLFKDRRVQRKGKHALRGQARVWRRSKRIRAGSVGGSERLLFTVVTDRQICPLLGVVRVTTMRVTVSIFEHAARHRPHTLATEQTIRIQFTELLYRSLQ</sequence>